<organism evidence="1">
    <name type="scientific">marine sediment metagenome</name>
    <dbReference type="NCBI Taxonomy" id="412755"/>
    <lineage>
        <taxon>unclassified sequences</taxon>
        <taxon>metagenomes</taxon>
        <taxon>ecological metagenomes</taxon>
    </lineage>
</organism>
<dbReference type="Gene3D" id="3.90.20.10">
    <property type="match status" value="1"/>
</dbReference>
<name>A0A0F9AK80_9ZZZZ</name>
<evidence type="ECO:0000313" key="1">
    <source>
        <dbReference type="EMBL" id="KKL09765.1"/>
    </source>
</evidence>
<dbReference type="AlphaFoldDB" id="A0A0F9AK80"/>
<dbReference type="EMBL" id="LAZR01042335">
    <property type="protein sequence ID" value="KKL09765.1"/>
    <property type="molecule type" value="Genomic_DNA"/>
</dbReference>
<proteinExistence type="predicted"/>
<accession>A0A0F9AK80</accession>
<gene>
    <name evidence="1" type="ORF">LCGC14_2562610</name>
</gene>
<protein>
    <submittedName>
        <fullName evidence="1">Uncharacterized protein</fullName>
    </submittedName>
</protein>
<feature type="non-terminal residue" evidence="1">
    <location>
        <position position="1"/>
    </location>
</feature>
<comment type="caution">
    <text evidence="1">The sequence shown here is derived from an EMBL/GenBank/DDBJ whole genome shotgun (WGS) entry which is preliminary data.</text>
</comment>
<sequence length="136" mass="15873">FLKLLPKLIVEDNEVKGAIITALSGVMATKHDIERIIEHSDKRFEKIDKRFEKMDKRFEKMDERIVKLQEILISHTQALTQLNERSNNLSGNFSRIENIRNAEFKTLDGKIESLSEGQDIIKEHIKEIKELVSKKE</sequence>
<reference evidence="1" key="1">
    <citation type="journal article" date="2015" name="Nature">
        <title>Complex archaea that bridge the gap between prokaryotes and eukaryotes.</title>
        <authorList>
            <person name="Spang A."/>
            <person name="Saw J.H."/>
            <person name="Jorgensen S.L."/>
            <person name="Zaremba-Niedzwiedzka K."/>
            <person name="Martijn J."/>
            <person name="Lind A.E."/>
            <person name="van Eijk R."/>
            <person name="Schleper C."/>
            <person name="Guy L."/>
            <person name="Ettema T.J."/>
        </authorList>
    </citation>
    <scope>NUCLEOTIDE SEQUENCE</scope>
</reference>